<dbReference type="PANTHER" id="PTHR45436:SF14">
    <property type="entry name" value="SENSOR PROTEIN QSEC"/>
    <property type="match status" value="1"/>
</dbReference>
<comment type="catalytic activity">
    <reaction evidence="1">
        <text>ATP + protein L-histidine = ADP + protein N-phospho-L-histidine.</text>
        <dbReference type="EC" id="2.7.13.3"/>
    </reaction>
</comment>
<comment type="subcellular location">
    <subcellularLocation>
        <location evidence="2">Membrane</location>
        <topology evidence="2">Multi-pass membrane protein</topology>
    </subcellularLocation>
</comment>
<evidence type="ECO:0000256" key="7">
    <source>
        <dbReference type="ARBA" id="ARBA00022741"/>
    </source>
</evidence>
<dbReference type="AlphaFoldDB" id="A0A2U8GNV8"/>
<dbReference type="Gene3D" id="1.20.5.1040">
    <property type="entry name" value="Sensor protein qsec"/>
    <property type="match status" value="1"/>
</dbReference>
<evidence type="ECO:0000256" key="5">
    <source>
        <dbReference type="ARBA" id="ARBA00022679"/>
    </source>
</evidence>
<dbReference type="GO" id="GO:0005524">
    <property type="term" value="F:ATP binding"/>
    <property type="evidence" value="ECO:0007669"/>
    <property type="project" value="UniProtKB-KW"/>
</dbReference>
<dbReference type="GO" id="GO:0000155">
    <property type="term" value="F:phosphorelay sensor kinase activity"/>
    <property type="evidence" value="ECO:0007669"/>
    <property type="project" value="InterPro"/>
</dbReference>
<evidence type="ECO:0000256" key="8">
    <source>
        <dbReference type="ARBA" id="ARBA00022777"/>
    </source>
</evidence>
<evidence type="ECO:0000256" key="9">
    <source>
        <dbReference type="ARBA" id="ARBA00022840"/>
    </source>
</evidence>
<dbReference type="SUPFAM" id="SSF55874">
    <property type="entry name" value="ATPase domain of HSP90 chaperone/DNA topoisomerase II/histidine kinase"/>
    <property type="match status" value="1"/>
</dbReference>
<dbReference type="KEGG" id="acom:CEW83_09005"/>
<dbReference type="EMBL" id="CP022187">
    <property type="protein sequence ID" value="AWI75332.1"/>
    <property type="molecule type" value="Genomic_DNA"/>
</dbReference>
<organism evidence="14 15">
    <name type="scientific">Parazoarcus communis</name>
    <dbReference type="NCBI Taxonomy" id="41977"/>
    <lineage>
        <taxon>Bacteria</taxon>
        <taxon>Pseudomonadati</taxon>
        <taxon>Pseudomonadota</taxon>
        <taxon>Betaproteobacteria</taxon>
        <taxon>Rhodocyclales</taxon>
        <taxon>Zoogloeaceae</taxon>
        <taxon>Parazoarcus</taxon>
    </lineage>
</organism>
<evidence type="ECO:0000256" key="11">
    <source>
        <dbReference type="ARBA" id="ARBA00023012"/>
    </source>
</evidence>
<evidence type="ECO:0000313" key="14">
    <source>
        <dbReference type="EMBL" id="AWI75332.1"/>
    </source>
</evidence>
<dbReference type="InterPro" id="IPR036097">
    <property type="entry name" value="HisK_dim/P_sf"/>
</dbReference>
<keyword evidence="8 14" id="KW-0418">Kinase</keyword>
<evidence type="ECO:0000256" key="1">
    <source>
        <dbReference type="ARBA" id="ARBA00000085"/>
    </source>
</evidence>
<reference evidence="14 15" key="1">
    <citation type="submission" date="2017-06" db="EMBL/GenBank/DDBJ databases">
        <title>Azoarcus.</title>
        <authorList>
            <person name="Woo J.-H."/>
            <person name="Kim H.-S."/>
        </authorList>
    </citation>
    <scope>NUCLEOTIDE SEQUENCE [LARGE SCALE GENOMIC DNA]</scope>
    <source>
        <strain evidence="14 15">TSPY31</strain>
    </source>
</reference>
<keyword evidence="10" id="KW-1133">Transmembrane helix</keyword>
<keyword evidence="12" id="KW-0472">Membrane</keyword>
<dbReference type="InterPro" id="IPR005467">
    <property type="entry name" value="His_kinase_dom"/>
</dbReference>
<dbReference type="SMART" id="SM00387">
    <property type="entry name" value="HATPase_c"/>
    <property type="match status" value="1"/>
</dbReference>
<keyword evidence="4" id="KW-0597">Phosphoprotein</keyword>
<evidence type="ECO:0000256" key="2">
    <source>
        <dbReference type="ARBA" id="ARBA00004141"/>
    </source>
</evidence>
<keyword evidence="11" id="KW-0902">Two-component regulatory system</keyword>
<feature type="domain" description="Histidine kinase" evidence="13">
    <location>
        <begin position="235"/>
        <end position="427"/>
    </location>
</feature>
<dbReference type="Gene3D" id="1.10.287.130">
    <property type="match status" value="1"/>
</dbReference>
<dbReference type="RefSeq" id="WP_108949039.1">
    <property type="nucleotide sequence ID" value="NZ_CP022187.1"/>
</dbReference>
<dbReference type="PANTHER" id="PTHR45436">
    <property type="entry name" value="SENSOR HISTIDINE KINASE YKOH"/>
    <property type="match status" value="1"/>
</dbReference>
<dbReference type="Gene3D" id="3.30.565.10">
    <property type="entry name" value="Histidine kinase-like ATPase, C-terminal domain"/>
    <property type="match status" value="1"/>
</dbReference>
<dbReference type="CDD" id="cd00082">
    <property type="entry name" value="HisKA"/>
    <property type="match status" value="1"/>
</dbReference>
<evidence type="ECO:0000313" key="15">
    <source>
        <dbReference type="Proteomes" id="UP000244930"/>
    </source>
</evidence>
<dbReference type="InterPro" id="IPR050428">
    <property type="entry name" value="TCS_sensor_his_kinase"/>
</dbReference>
<keyword evidence="6" id="KW-0812">Transmembrane</keyword>
<evidence type="ECO:0000256" key="6">
    <source>
        <dbReference type="ARBA" id="ARBA00022692"/>
    </source>
</evidence>
<accession>A0A2U8GNV8</accession>
<evidence type="ECO:0000256" key="4">
    <source>
        <dbReference type="ARBA" id="ARBA00022553"/>
    </source>
</evidence>
<dbReference type="InterPro" id="IPR004358">
    <property type="entry name" value="Sig_transdc_His_kin-like_C"/>
</dbReference>
<evidence type="ECO:0000256" key="3">
    <source>
        <dbReference type="ARBA" id="ARBA00012438"/>
    </source>
</evidence>
<dbReference type="EC" id="2.7.13.3" evidence="3"/>
<dbReference type="Pfam" id="PF02518">
    <property type="entry name" value="HATPase_c"/>
    <property type="match status" value="1"/>
</dbReference>
<dbReference type="SUPFAM" id="SSF47384">
    <property type="entry name" value="Homodimeric domain of signal transducing histidine kinase"/>
    <property type="match status" value="1"/>
</dbReference>
<dbReference type="PROSITE" id="PS50109">
    <property type="entry name" value="HIS_KIN"/>
    <property type="match status" value="1"/>
</dbReference>
<dbReference type="SMART" id="SM00388">
    <property type="entry name" value="HisKA"/>
    <property type="match status" value="1"/>
</dbReference>
<evidence type="ECO:0000256" key="12">
    <source>
        <dbReference type="ARBA" id="ARBA00023136"/>
    </source>
</evidence>
<dbReference type="InterPro" id="IPR013727">
    <property type="entry name" value="2CSK_N"/>
</dbReference>
<gene>
    <name evidence="14" type="ORF">CEW83_09005</name>
</gene>
<dbReference type="InterPro" id="IPR003594">
    <property type="entry name" value="HATPase_dom"/>
</dbReference>
<name>A0A2U8GNV8_9RHOO</name>
<keyword evidence="9" id="KW-0067">ATP-binding</keyword>
<evidence type="ECO:0000256" key="10">
    <source>
        <dbReference type="ARBA" id="ARBA00022989"/>
    </source>
</evidence>
<proteinExistence type="predicted"/>
<dbReference type="InterPro" id="IPR036890">
    <property type="entry name" value="HATPase_C_sf"/>
</dbReference>
<dbReference type="Pfam" id="PF08521">
    <property type="entry name" value="2CSK_N"/>
    <property type="match status" value="1"/>
</dbReference>
<dbReference type="PRINTS" id="PR00344">
    <property type="entry name" value="BCTRLSENSOR"/>
</dbReference>
<protein>
    <recommendedName>
        <fullName evidence="3">histidine kinase</fullName>
        <ecNumber evidence="3">2.7.13.3</ecNumber>
    </recommendedName>
</protein>
<sequence>MKTPTSIRSRLSTSVVLIALVWSVAVTAAVWTVVRHEIDELQDSALDESAQIIFGLLSRHLQRTPLSDEQTTMPAPTHVEHLIWQVVDMNGRSVMRSHDAPERPLLDTRTPGLSNAGDAWRVVTMEIPGAENLVLHVAQDAGERREIGFEAAQYTAQFALGISLICVLWLRWRLKRELIPVAELSDAVRTFDPLDQRAALPAVTRVELEPMHHAITALSGRLIQRIANEKAFSAHAAHALRTPLAGLDAQLAVALRESPAELRPRLLRTRAAANRLQRVVTALLALFRSGSEPVMQSFCMHDLVTHLTFDGLTTTTDGVDCIRADPDLIAAALMNLLDNATRHHADSARITVREENGIIMRVSDNGSGIPPAKRAMLQQAISAQTYSEHTGLGLMLADLVARAHGGTLTLCDEAAGCSIELSLPYGSVDSGHS</sequence>
<dbReference type="Pfam" id="PF00512">
    <property type="entry name" value="HisKA"/>
    <property type="match status" value="1"/>
</dbReference>
<dbReference type="InterPro" id="IPR003661">
    <property type="entry name" value="HisK_dim/P_dom"/>
</dbReference>
<dbReference type="CDD" id="cd00075">
    <property type="entry name" value="HATPase"/>
    <property type="match status" value="1"/>
</dbReference>
<keyword evidence="7" id="KW-0547">Nucleotide-binding</keyword>
<evidence type="ECO:0000259" key="13">
    <source>
        <dbReference type="PROSITE" id="PS50109"/>
    </source>
</evidence>
<keyword evidence="15" id="KW-1185">Reference proteome</keyword>
<dbReference type="GO" id="GO:0005886">
    <property type="term" value="C:plasma membrane"/>
    <property type="evidence" value="ECO:0007669"/>
    <property type="project" value="TreeGrafter"/>
</dbReference>
<keyword evidence="5" id="KW-0808">Transferase</keyword>
<dbReference type="Proteomes" id="UP000244930">
    <property type="component" value="Chromosome"/>
</dbReference>